<evidence type="ECO:0000256" key="2">
    <source>
        <dbReference type="ARBA" id="ARBA00022723"/>
    </source>
</evidence>
<dbReference type="GO" id="GO:0005506">
    <property type="term" value="F:iron ion binding"/>
    <property type="evidence" value="ECO:0007669"/>
    <property type="project" value="InterPro"/>
</dbReference>
<dbReference type="InterPro" id="IPR044862">
    <property type="entry name" value="Pro_4_hyd_alph_FE2OG_OXY"/>
</dbReference>
<dbReference type="SUPFAM" id="SSF51197">
    <property type="entry name" value="Clavaminate synthase-like"/>
    <property type="match status" value="1"/>
</dbReference>
<dbReference type="OrthoDB" id="69177at2759"/>
<dbReference type="GO" id="GO:0004656">
    <property type="term" value="F:procollagen-proline 4-dioxygenase activity"/>
    <property type="evidence" value="ECO:0007669"/>
    <property type="project" value="TreeGrafter"/>
</dbReference>
<evidence type="ECO:0000256" key="1">
    <source>
        <dbReference type="ARBA" id="ARBA00001961"/>
    </source>
</evidence>
<gene>
    <name evidence="8" type="ORF">CcCBS67573_g01671</name>
</gene>
<feature type="compositionally biased region" description="Polar residues" evidence="6">
    <location>
        <begin position="1"/>
        <end position="15"/>
    </location>
</feature>
<keyword evidence="5" id="KW-0408">Iron</keyword>
<dbReference type="Gene3D" id="2.60.120.620">
    <property type="entry name" value="q2cbj1_9rhob like domain"/>
    <property type="match status" value="1"/>
</dbReference>
<dbReference type="Proteomes" id="UP000320333">
    <property type="component" value="Unassembled WGS sequence"/>
</dbReference>
<keyword evidence="9" id="KW-1185">Reference proteome</keyword>
<feature type="domain" description="Prolyl 4-hydroxylase alpha subunit" evidence="7">
    <location>
        <begin position="62"/>
        <end position="244"/>
    </location>
</feature>
<dbReference type="SMART" id="SM00702">
    <property type="entry name" value="P4Hc"/>
    <property type="match status" value="1"/>
</dbReference>
<name>A0A507FP38_9FUNG</name>
<dbReference type="AlphaFoldDB" id="A0A507FP38"/>
<dbReference type="EMBL" id="QEAP01000029">
    <property type="protein sequence ID" value="TPX77096.1"/>
    <property type="molecule type" value="Genomic_DNA"/>
</dbReference>
<evidence type="ECO:0000313" key="9">
    <source>
        <dbReference type="Proteomes" id="UP000320333"/>
    </source>
</evidence>
<evidence type="ECO:0000313" key="8">
    <source>
        <dbReference type="EMBL" id="TPX77096.1"/>
    </source>
</evidence>
<sequence length="248" mass="27435">MGQFNSTSLSASTTDSPDRLPANPEASHAVHSLLATANNNRTQEILLKPVFEAGSDAWLNGRKAFTATNILSAQECISLITTLEEIGFEKALISVGPGKDILDETYRKSQRRIVDSVPLSEAIWERIKHLVPETVPSPAGLPMRVVGLNERLRVLKYMPGDSFKPHRDSTFSRGNEMSVFTVQLYLNDCEEGGATAMWGDGKSSDIKREARCEAGNVAIFSHRIMHEGSEVMKGVKYTIRTEVMYSFQ</sequence>
<dbReference type="InterPro" id="IPR006620">
    <property type="entry name" value="Pro_4_hyd_alph"/>
</dbReference>
<feature type="region of interest" description="Disordered" evidence="6">
    <location>
        <begin position="1"/>
        <end position="24"/>
    </location>
</feature>
<comment type="caution">
    <text evidence="8">The sequence shown here is derived from an EMBL/GenBank/DDBJ whole genome shotgun (WGS) entry which is preliminary data.</text>
</comment>
<keyword evidence="3" id="KW-0223">Dioxygenase</keyword>
<dbReference type="GO" id="GO:0005783">
    <property type="term" value="C:endoplasmic reticulum"/>
    <property type="evidence" value="ECO:0007669"/>
    <property type="project" value="TreeGrafter"/>
</dbReference>
<reference evidence="8 9" key="1">
    <citation type="journal article" date="2019" name="Sci. Rep.">
        <title>Comparative genomics of chytrid fungi reveal insights into the obligate biotrophic and pathogenic lifestyle of Synchytrium endobioticum.</title>
        <authorList>
            <person name="van de Vossenberg B.T.L.H."/>
            <person name="Warris S."/>
            <person name="Nguyen H.D.T."/>
            <person name="van Gent-Pelzer M.P.E."/>
            <person name="Joly D.L."/>
            <person name="van de Geest H.C."/>
            <person name="Bonants P.J.M."/>
            <person name="Smith D.S."/>
            <person name="Levesque C.A."/>
            <person name="van der Lee T.A.J."/>
        </authorList>
    </citation>
    <scope>NUCLEOTIDE SEQUENCE [LARGE SCALE GENOMIC DNA]</scope>
    <source>
        <strain evidence="8 9">CBS 675.73</strain>
    </source>
</reference>
<evidence type="ECO:0000256" key="6">
    <source>
        <dbReference type="SAM" id="MobiDB-lite"/>
    </source>
</evidence>
<protein>
    <recommendedName>
        <fullName evidence="7">Prolyl 4-hydroxylase alpha subunit domain-containing protein</fullName>
    </recommendedName>
</protein>
<proteinExistence type="predicted"/>
<keyword evidence="2" id="KW-0479">Metal-binding</keyword>
<dbReference type="InterPro" id="IPR045054">
    <property type="entry name" value="P4HA-like"/>
</dbReference>
<dbReference type="Pfam" id="PF13640">
    <property type="entry name" value="2OG-FeII_Oxy_3"/>
    <property type="match status" value="1"/>
</dbReference>
<evidence type="ECO:0000256" key="4">
    <source>
        <dbReference type="ARBA" id="ARBA00023002"/>
    </source>
</evidence>
<dbReference type="STRING" id="246404.A0A507FP38"/>
<dbReference type="PANTHER" id="PTHR10869:SF241">
    <property type="entry name" value="FE2OG DIOXYGENASE DOMAIN-CONTAINING PROTEIN"/>
    <property type="match status" value="1"/>
</dbReference>
<comment type="cofactor">
    <cofactor evidence="1">
        <name>L-ascorbate</name>
        <dbReference type="ChEBI" id="CHEBI:38290"/>
    </cofactor>
</comment>
<dbReference type="PANTHER" id="PTHR10869">
    <property type="entry name" value="PROLYL 4-HYDROXYLASE ALPHA SUBUNIT"/>
    <property type="match status" value="1"/>
</dbReference>
<keyword evidence="4" id="KW-0560">Oxidoreductase</keyword>
<accession>A0A507FP38</accession>
<evidence type="ECO:0000256" key="5">
    <source>
        <dbReference type="ARBA" id="ARBA00023004"/>
    </source>
</evidence>
<evidence type="ECO:0000259" key="7">
    <source>
        <dbReference type="SMART" id="SM00702"/>
    </source>
</evidence>
<dbReference type="GO" id="GO:0031418">
    <property type="term" value="F:L-ascorbic acid binding"/>
    <property type="evidence" value="ECO:0007669"/>
    <property type="project" value="InterPro"/>
</dbReference>
<organism evidence="8 9">
    <name type="scientific">Chytriomyces confervae</name>
    <dbReference type="NCBI Taxonomy" id="246404"/>
    <lineage>
        <taxon>Eukaryota</taxon>
        <taxon>Fungi</taxon>
        <taxon>Fungi incertae sedis</taxon>
        <taxon>Chytridiomycota</taxon>
        <taxon>Chytridiomycota incertae sedis</taxon>
        <taxon>Chytridiomycetes</taxon>
        <taxon>Chytridiales</taxon>
        <taxon>Chytriomycetaceae</taxon>
        <taxon>Chytriomyces</taxon>
    </lineage>
</organism>
<evidence type="ECO:0000256" key="3">
    <source>
        <dbReference type="ARBA" id="ARBA00022964"/>
    </source>
</evidence>